<dbReference type="GO" id="GO:0000271">
    <property type="term" value="P:polysaccharide biosynthetic process"/>
    <property type="evidence" value="ECO:0007669"/>
    <property type="project" value="UniProtKB-KW"/>
</dbReference>
<protein>
    <recommendedName>
        <fullName evidence="16">Putative tyrosine-protein kinase EpsB</fullName>
    </recommendedName>
    <alternativeName>
        <fullName evidence="17">EPS I polysaccharide export protein EpsB</fullName>
    </alternativeName>
</protein>
<dbReference type="RefSeq" id="WP_042582734.1">
    <property type="nucleotide sequence ID" value="NZ_JXQQ01000135.1"/>
</dbReference>
<keyword evidence="9" id="KW-0067">ATP-binding</keyword>
<keyword evidence="10 19" id="KW-1133">Transmembrane helix</keyword>
<keyword evidence="4" id="KW-0997">Cell inner membrane</keyword>
<dbReference type="Proteomes" id="UP000032067">
    <property type="component" value="Unassembled WGS sequence"/>
</dbReference>
<evidence type="ECO:0000256" key="7">
    <source>
        <dbReference type="ARBA" id="ARBA00022741"/>
    </source>
</evidence>
<dbReference type="InterPro" id="IPR027417">
    <property type="entry name" value="P-loop_NTPase"/>
</dbReference>
<keyword evidence="18" id="KW-0175">Coiled coil</keyword>
<evidence type="ECO:0000256" key="9">
    <source>
        <dbReference type="ARBA" id="ARBA00022840"/>
    </source>
</evidence>
<dbReference type="GO" id="GO:0004713">
    <property type="term" value="F:protein tyrosine kinase activity"/>
    <property type="evidence" value="ECO:0007669"/>
    <property type="project" value="UniProtKB-KW"/>
</dbReference>
<evidence type="ECO:0000256" key="13">
    <source>
        <dbReference type="ARBA" id="ARBA00023169"/>
    </source>
</evidence>
<feature type="transmembrane region" description="Helical" evidence="19">
    <location>
        <begin position="35"/>
        <end position="54"/>
    </location>
</feature>
<dbReference type="Pfam" id="PF13614">
    <property type="entry name" value="AAA_31"/>
    <property type="match status" value="1"/>
</dbReference>
<evidence type="ECO:0000256" key="11">
    <source>
        <dbReference type="ARBA" id="ARBA00023136"/>
    </source>
</evidence>
<reference evidence="23 24" key="1">
    <citation type="submission" date="2014-12" db="EMBL/GenBank/DDBJ databases">
        <title>16Stimator: statistical estimation of ribosomal gene copy numbers from draft genome assemblies.</title>
        <authorList>
            <person name="Perisin M.A."/>
            <person name="Vetter M."/>
            <person name="Gilbert J.A."/>
            <person name="Bergelson J."/>
        </authorList>
    </citation>
    <scope>NUCLEOTIDE SEQUENCE [LARGE SCALE GENOMIC DNA]</scope>
    <source>
        <strain evidence="23 24">MEDvA23</strain>
    </source>
</reference>
<dbReference type="InterPro" id="IPR025669">
    <property type="entry name" value="AAA_dom"/>
</dbReference>
<dbReference type="NCBIfam" id="TIGR01005">
    <property type="entry name" value="eps_transp_fam"/>
    <property type="match status" value="1"/>
</dbReference>
<dbReference type="OrthoDB" id="9808257at2"/>
<dbReference type="GO" id="GO:0042802">
    <property type="term" value="F:identical protein binding"/>
    <property type="evidence" value="ECO:0007669"/>
    <property type="project" value="UniProtKB-ARBA"/>
</dbReference>
<keyword evidence="5" id="KW-0808">Transferase</keyword>
<comment type="function">
    <text evidence="15">Probably involved in polymerization and/or export of exopolysaccharide EPS I which functions as a virulence factor. May be involved in an ATP-dependent process in the pathway for EPS I production, possibly export of the trimeric repeat units across the inner membrane or their polymerization.</text>
</comment>
<comment type="subcellular location">
    <subcellularLocation>
        <location evidence="1">Cell inner membrane</location>
        <topology evidence="1">Multi-pass membrane protein</topology>
    </subcellularLocation>
</comment>
<evidence type="ECO:0000256" key="15">
    <source>
        <dbReference type="ARBA" id="ARBA00054296"/>
    </source>
</evidence>
<dbReference type="Pfam" id="PF13807">
    <property type="entry name" value="GNVR"/>
    <property type="match status" value="1"/>
</dbReference>
<evidence type="ECO:0000259" key="21">
    <source>
        <dbReference type="Pfam" id="PF13614"/>
    </source>
</evidence>
<evidence type="ECO:0000256" key="17">
    <source>
        <dbReference type="ARBA" id="ARBA00081049"/>
    </source>
</evidence>
<dbReference type="InterPro" id="IPR005700">
    <property type="entry name" value="EPS_ExoP-like"/>
</dbReference>
<evidence type="ECO:0000256" key="18">
    <source>
        <dbReference type="SAM" id="Coils"/>
    </source>
</evidence>
<evidence type="ECO:0000256" key="8">
    <source>
        <dbReference type="ARBA" id="ARBA00022777"/>
    </source>
</evidence>
<feature type="domain" description="Tyrosine-protein kinase G-rich" evidence="22">
    <location>
        <begin position="394"/>
        <end position="474"/>
    </location>
</feature>
<keyword evidence="7" id="KW-0547">Nucleotide-binding</keyword>
<organism evidence="23 24">
    <name type="scientific">Variovorax paradoxus</name>
    <dbReference type="NCBI Taxonomy" id="34073"/>
    <lineage>
        <taxon>Bacteria</taxon>
        <taxon>Pseudomonadati</taxon>
        <taxon>Pseudomonadota</taxon>
        <taxon>Betaproteobacteria</taxon>
        <taxon>Burkholderiales</taxon>
        <taxon>Comamonadaceae</taxon>
        <taxon>Variovorax</taxon>
    </lineage>
</organism>
<keyword evidence="6 19" id="KW-0812">Transmembrane</keyword>
<keyword evidence="11 19" id="KW-0472">Membrane</keyword>
<keyword evidence="13" id="KW-0270">Exopolysaccharide synthesis</keyword>
<dbReference type="InterPro" id="IPR003856">
    <property type="entry name" value="LPS_length_determ_N"/>
</dbReference>
<keyword evidence="8 23" id="KW-0418">Kinase</keyword>
<dbReference type="Gene3D" id="3.40.50.300">
    <property type="entry name" value="P-loop containing nucleotide triphosphate hydrolases"/>
    <property type="match status" value="1"/>
</dbReference>
<feature type="domain" description="AAA" evidence="21">
    <location>
        <begin position="561"/>
        <end position="679"/>
    </location>
</feature>
<feature type="coiled-coil region" evidence="18">
    <location>
        <begin position="282"/>
        <end position="360"/>
    </location>
</feature>
<evidence type="ECO:0000256" key="6">
    <source>
        <dbReference type="ARBA" id="ARBA00022692"/>
    </source>
</evidence>
<evidence type="ECO:0000259" key="20">
    <source>
        <dbReference type="Pfam" id="PF02706"/>
    </source>
</evidence>
<evidence type="ECO:0000256" key="14">
    <source>
        <dbReference type="ARBA" id="ARBA00053015"/>
    </source>
</evidence>
<dbReference type="EMBL" id="JXQQ01000135">
    <property type="protein sequence ID" value="KIQ16323.1"/>
    <property type="molecule type" value="Genomic_DNA"/>
</dbReference>
<dbReference type="NCBIfam" id="TIGR01007">
    <property type="entry name" value="eps_fam"/>
    <property type="match status" value="1"/>
</dbReference>
<comment type="similarity">
    <text evidence="2">Belongs to the etk/wzc family.</text>
</comment>
<keyword evidence="3" id="KW-1003">Cell membrane</keyword>
<dbReference type="InterPro" id="IPR050445">
    <property type="entry name" value="Bact_polysacc_biosynth/exp"/>
</dbReference>
<dbReference type="CDD" id="cd05387">
    <property type="entry name" value="BY-kinase"/>
    <property type="match status" value="1"/>
</dbReference>
<evidence type="ECO:0000259" key="22">
    <source>
        <dbReference type="Pfam" id="PF13807"/>
    </source>
</evidence>
<evidence type="ECO:0000256" key="3">
    <source>
        <dbReference type="ARBA" id="ARBA00022475"/>
    </source>
</evidence>
<evidence type="ECO:0000256" key="12">
    <source>
        <dbReference type="ARBA" id="ARBA00023137"/>
    </source>
</evidence>
<dbReference type="Pfam" id="PF23607">
    <property type="entry name" value="WZC_N"/>
    <property type="match status" value="1"/>
</dbReference>
<gene>
    <name evidence="23" type="ORF">RT97_31190</name>
</gene>
<evidence type="ECO:0000256" key="19">
    <source>
        <dbReference type="SAM" id="Phobius"/>
    </source>
</evidence>
<dbReference type="PANTHER" id="PTHR32309:SF32">
    <property type="entry name" value="TYROSINE-PROTEIN KINASE ETK-RELATED"/>
    <property type="match status" value="1"/>
</dbReference>
<feature type="domain" description="Polysaccharide chain length determinant N-terminal" evidence="20">
    <location>
        <begin position="20"/>
        <end position="111"/>
    </location>
</feature>
<dbReference type="GO" id="GO:0005886">
    <property type="term" value="C:plasma membrane"/>
    <property type="evidence" value="ECO:0007669"/>
    <property type="project" value="UniProtKB-SubCell"/>
</dbReference>
<evidence type="ECO:0000313" key="23">
    <source>
        <dbReference type="EMBL" id="KIQ16323.1"/>
    </source>
</evidence>
<dbReference type="GO" id="GO:0005524">
    <property type="term" value="F:ATP binding"/>
    <property type="evidence" value="ECO:0007669"/>
    <property type="project" value="UniProtKB-KW"/>
</dbReference>
<evidence type="ECO:0000313" key="24">
    <source>
        <dbReference type="Proteomes" id="UP000032067"/>
    </source>
</evidence>
<accession>A0A0D0KIA8</accession>
<dbReference type="FunFam" id="3.40.50.300:FF:000527">
    <property type="entry name" value="Tyrosine-protein kinase etk"/>
    <property type="match status" value="1"/>
</dbReference>
<dbReference type="SUPFAM" id="SSF52540">
    <property type="entry name" value="P-loop containing nucleoside triphosphate hydrolases"/>
    <property type="match status" value="1"/>
</dbReference>
<dbReference type="AlphaFoldDB" id="A0A0D0KIA8"/>
<evidence type="ECO:0000256" key="2">
    <source>
        <dbReference type="ARBA" id="ARBA00008883"/>
    </source>
</evidence>
<evidence type="ECO:0000256" key="1">
    <source>
        <dbReference type="ARBA" id="ARBA00004429"/>
    </source>
</evidence>
<dbReference type="Pfam" id="PF02706">
    <property type="entry name" value="Wzz"/>
    <property type="match status" value="1"/>
</dbReference>
<comment type="catalytic activity">
    <reaction evidence="14">
        <text>L-tyrosyl-[protein] + ATP = O-phospho-L-tyrosyl-[protein] + ADP + H(+)</text>
        <dbReference type="Rhea" id="RHEA:10596"/>
        <dbReference type="Rhea" id="RHEA-COMP:10136"/>
        <dbReference type="Rhea" id="RHEA-COMP:20101"/>
        <dbReference type="ChEBI" id="CHEBI:15378"/>
        <dbReference type="ChEBI" id="CHEBI:30616"/>
        <dbReference type="ChEBI" id="CHEBI:46858"/>
        <dbReference type="ChEBI" id="CHEBI:61978"/>
        <dbReference type="ChEBI" id="CHEBI:456216"/>
    </reaction>
</comment>
<dbReference type="PANTHER" id="PTHR32309">
    <property type="entry name" value="TYROSINE-PROTEIN KINASE"/>
    <property type="match status" value="1"/>
</dbReference>
<evidence type="ECO:0000256" key="16">
    <source>
        <dbReference type="ARBA" id="ARBA00067833"/>
    </source>
</evidence>
<evidence type="ECO:0000256" key="4">
    <source>
        <dbReference type="ARBA" id="ARBA00022519"/>
    </source>
</evidence>
<dbReference type="InterPro" id="IPR032807">
    <property type="entry name" value="GNVR"/>
</dbReference>
<name>A0A0D0KIA8_VARPD</name>
<keyword evidence="12" id="KW-0829">Tyrosine-protein kinase</keyword>
<evidence type="ECO:0000256" key="5">
    <source>
        <dbReference type="ARBA" id="ARBA00022679"/>
    </source>
</evidence>
<proteinExistence type="inferred from homology"/>
<evidence type="ECO:0000256" key="10">
    <source>
        <dbReference type="ARBA" id="ARBA00022989"/>
    </source>
</evidence>
<sequence length="753" mass="81470">MNASQQAAPAMQSLDDDGEGINLTEYWDILVDNRWLVAAVVAVFLFLGTAYALLGKPVYEGNLAVQVEDSGNSAGSFLGDAASSLLSVKTPAAGEIEILRSRAILGKAVENTKLYISARPRYAPFVGSYLSRRATELSEPGFMGLSGYVTGTEQILVPRLDVPPDFEEKPFTLTLGTNGQYELSNPDIEVPLKGTVGTLLSANIPNVANGSLGLMVTSISGKPGAQFQLVRSSTQKTLLALQDSLKVVEKGKQSGVLDVSWKNADPKKLTQLLNEIGTLYVRQNMERKAAEAEKTLGFLDTALPQFKTQLEQSEDTYNRYRNQNGTVSLDDEAKNALTQTVDLQSKLLEAEQKRRELAARFTDEHPAIQTLDTQVKAWKSAIAGIDARIRKMPELQQNTVRMQRDIKVNTDLYVSLLNSSLQMRLAKEGKVGNVRLLDEAIVPEEPVWPKRPLVVALALVLGLAAGIGAAVARSSFFGGIRNPSEIETHTGLNVYSSIPLSAAQRTLDRNIENKVPGLHVLSHLQPEDPAVESLRSLRTALQFAMLEATNNRLLISGATPGVGKTFISVNFAAISAATGKRVLLIDADLRKGRVNQFLSISRAGGLSELIAGTLDFEKAVRPSVLPNLDVITTGVLPPNPAELLMSESFVHVLDRLSPSYDLVIVDTAPVLVAADTASVAPLASTLLLVARAEKTQLGELNETVRRLAHAGRSVNGVILNAIDLSRRHAGSGGYKYGTYKHLQYSYKSNRDST</sequence>
<comment type="caution">
    <text evidence="23">The sequence shown here is derived from an EMBL/GenBank/DDBJ whole genome shotgun (WGS) entry which is preliminary data.</text>
</comment>
<dbReference type="InterPro" id="IPR005702">
    <property type="entry name" value="Wzc-like_C"/>
</dbReference>